<keyword evidence="1" id="KW-0472">Membrane</keyword>
<keyword evidence="1" id="KW-0812">Transmembrane</keyword>
<protein>
    <submittedName>
        <fullName evidence="3">Uncharacterized protein</fullName>
    </submittedName>
</protein>
<evidence type="ECO:0000256" key="2">
    <source>
        <dbReference type="SAM" id="SignalP"/>
    </source>
</evidence>
<gene>
    <name evidence="3" type="ORF">BDZ85DRAFT_279047</name>
</gene>
<evidence type="ECO:0000313" key="4">
    <source>
        <dbReference type="Proteomes" id="UP000799538"/>
    </source>
</evidence>
<sequence>MVSFKAPLAAVALLGFSQHSSAAFLPPIIAAVGSAMAGASGVSAATWIAAAGGVASGAAAAADSIRDAKKGDKRRRRYTREALSVRSPQEMYGAKLAWDLCRDDVKKATLGFEAAGPGNILVTGLPPTCMVLATTITGTFNEGTPVPMGTDSIQFNNVSDETIDAMEQALRLRND</sequence>
<dbReference type="EMBL" id="ML992502">
    <property type="protein sequence ID" value="KAF2227153.1"/>
    <property type="molecule type" value="Genomic_DNA"/>
</dbReference>
<proteinExistence type="predicted"/>
<organism evidence="3 4">
    <name type="scientific">Elsinoe ampelina</name>
    <dbReference type="NCBI Taxonomy" id="302913"/>
    <lineage>
        <taxon>Eukaryota</taxon>
        <taxon>Fungi</taxon>
        <taxon>Dikarya</taxon>
        <taxon>Ascomycota</taxon>
        <taxon>Pezizomycotina</taxon>
        <taxon>Dothideomycetes</taxon>
        <taxon>Dothideomycetidae</taxon>
        <taxon>Myriangiales</taxon>
        <taxon>Elsinoaceae</taxon>
        <taxon>Elsinoe</taxon>
    </lineage>
</organism>
<keyword evidence="1" id="KW-1133">Transmembrane helix</keyword>
<reference evidence="4" key="1">
    <citation type="journal article" date="2020" name="Stud. Mycol.">
        <title>101 Dothideomycetes genomes: A test case for predicting lifestyles and emergence of pathogens.</title>
        <authorList>
            <person name="Haridas S."/>
            <person name="Albert R."/>
            <person name="Binder M."/>
            <person name="Bloem J."/>
            <person name="LaButti K."/>
            <person name="Salamov A."/>
            <person name="Andreopoulos B."/>
            <person name="Baker S."/>
            <person name="Barry K."/>
            <person name="Bills G."/>
            <person name="Bluhm B."/>
            <person name="Cannon C."/>
            <person name="Castanera R."/>
            <person name="Culley D."/>
            <person name="Daum C."/>
            <person name="Ezra D."/>
            <person name="Gonzalez J."/>
            <person name="Henrissat B."/>
            <person name="Kuo A."/>
            <person name="Liang C."/>
            <person name="Lipzen A."/>
            <person name="Lutzoni F."/>
            <person name="Magnuson J."/>
            <person name="Mondo S."/>
            <person name="Nolan M."/>
            <person name="Ohm R."/>
            <person name="Pangilinan J."/>
            <person name="Park H.-J."/>
            <person name="Ramirez L."/>
            <person name="Alfaro M."/>
            <person name="Sun H."/>
            <person name="Tritt A."/>
            <person name="Yoshinaga Y."/>
            <person name="Zwiers L.-H."/>
            <person name="Turgeon B."/>
            <person name="Goodwin S."/>
            <person name="Spatafora J."/>
            <person name="Crous P."/>
            <person name="Grigoriev I."/>
        </authorList>
    </citation>
    <scope>NUCLEOTIDE SEQUENCE [LARGE SCALE GENOMIC DNA]</scope>
    <source>
        <strain evidence="4">CECT 20119</strain>
    </source>
</reference>
<keyword evidence="4" id="KW-1185">Reference proteome</keyword>
<evidence type="ECO:0000256" key="1">
    <source>
        <dbReference type="SAM" id="Phobius"/>
    </source>
</evidence>
<name>A0A6A6GP54_9PEZI</name>
<dbReference type="Proteomes" id="UP000799538">
    <property type="component" value="Unassembled WGS sequence"/>
</dbReference>
<keyword evidence="2" id="KW-0732">Signal</keyword>
<feature type="signal peptide" evidence="2">
    <location>
        <begin position="1"/>
        <end position="22"/>
    </location>
</feature>
<evidence type="ECO:0000313" key="3">
    <source>
        <dbReference type="EMBL" id="KAF2227153.1"/>
    </source>
</evidence>
<dbReference type="OrthoDB" id="4161406at2759"/>
<accession>A0A6A6GP54</accession>
<feature type="transmembrane region" description="Helical" evidence="1">
    <location>
        <begin position="44"/>
        <end position="65"/>
    </location>
</feature>
<feature type="chain" id="PRO_5025518001" evidence="2">
    <location>
        <begin position="23"/>
        <end position="175"/>
    </location>
</feature>
<dbReference type="AlphaFoldDB" id="A0A6A6GP54"/>